<dbReference type="PROSITE" id="PS51257">
    <property type="entry name" value="PROKAR_LIPOPROTEIN"/>
    <property type="match status" value="1"/>
</dbReference>
<dbReference type="Proteomes" id="UP000829476">
    <property type="component" value="Chromosome"/>
</dbReference>
<dbReference type="Gene3D" id="3.40.30.10">
    <property type="entry name" value="Glutaredoxin"/>
    <property type="match status" value="1"/>
</dbReference>
<dbReference type="Pfam" id="PF00578">
    <property type="entry name" value="AhpC-TSA"/>
    <property type="match status" value="1"/>
</dbReference>
<keyword evidence="4" id="KW-0676">Redox-active center</keyword>
<reference evidence="6 7" key="1">
    <citation type="journal article" date="2018" name="Int. J. Syst. Evol. Microbiol.">
        <title>Zhouia spongiae sp. nov., isolated from a marine sponge.</title>
        <authorList>
            <person name="Zhuang L."/>
            <person name="Lin B."/>
            <person name="Qin F."/>
            <person name="Luo L."/>
        </authorList>
    </citation>
    <scope>NUCLEOTIDE SEQUENCE [LARGE SCALE GENOMIC DNA]</scope>
    <source>
        <strain evidence="6 7">HN-Y44</strain>
    </source>
</reference>
<sequence length="366" mass="41977">MKRTFLMILGMAIACCSCSTRQKKAVIKGVFANERFNGAHVKLIHTDGAYEVADSTLVEGGVYSFEIACGKPSVYEVRVEGNYGQPVLFIEPSGSYNLSYGKEKGAPSLEIKNSPEQEKYEHYVDNVLKVYEESAHAVQADTTLPETLKNEKLSSLFEERMQRSYRFIKENPRSLVSLYVLYSDNRMGALKYKDLVKWMEAGDIALFEDYDMYKEIVKIKDQQAALQLTGKNAPDFTLNRPDGTEVKLSSLTGKYVLLDFWASWCKPCRKENRHLRELYAQYKDKPFEIVSVSMDNNKEAWEKAIEEDGITWINVSDLKGFKESEVREAYHVKYMPTTFLLDKEGMVIDQNLDHKSLGEQLEEIFK</sequence>
<evidence type="ECO:0000256" key="2">
    <source>
        <dbReference type="ARBA" id="ARBA00022748"/>
    </source>
</evidence>
<dbReference type="InterPro" id="IPR036249">
    <property type="entry name" value="Thioredoxin-like_sf"/>
</dbReference>
<evidence type="ECO:0000313" key="6">
    <source>
        <dbReference type="EMBL" id="UNY98764.1"/>
    </source>
</evidence>
<dbReference type="PANTHER" id="PTHR42852">
    <property type="entry name" value="THIOL:DISULFIDE INTERCHANGE PROTEIN DSBE"/>
    <property type="match status" value="1"/>
</dbReference>
<organism evidence="6 7">
    <name type="scientific">Zhouia spongiae</name>
    <dbReference type="NCBI Taxonomy" id="2202721"/>
    <lineage>
        <taxon>Bacteria</taxon>
        <taxon>Pseudomonadati</taxon>
        <taxon>Bacteroidota</taxon>
        <taxon>Flavobacteriia</taxon>
        <taxon>Flavobacteriales</taxon>
        <taxon>Flavobacteriaceae</taxon>
        <taxon>Zhouia</taxon>
    </lineage>
</organism>
<evidence type="ECO:0000256" key="1">
    <source>
        <dbReference type="ARBA" id="ARBA00004196"/>
    </source>
</evidence>
<dbReference type="CDD" id="cd02966">
    <property type="entry name" value="TlpA_like_family"/>
    <property type="match status" value="1"/>
</dbReference>
<dbReference type="PROSITE" id="PS51352">
    <property type="entry name" value="THIOREDOXIN_2"/>
    <property type="match status" value="1"/>
</dbReference>
<dbReference type="InterPro" id="IPR000866">
    <property type="entry name" value="AhpC/TSA"/>
</dbReference>
<evidence type="ECO:0000256" key="3">
    <source>
        <dbReference type="ARBA" id="ARBA00023157"/>
    </source>
</evidence>
<proteinExistence type="predicted"/>
<accession>A0ABY3YLU1</accession>
<dbReference type="SUPFAM" id="SSF52833">
    <property type="entry name" value="Thioredoxin-like"/>
    <property type="match status" value="1"/>
</dbReference>
<dbReference type="PANTHER" id="PTHR42852:SF6">
    <property type="entry name" value="THIOL:DISULFIDE INTERCHANGE PROTEIN DSBE"/>
    <property type="match status" value="1"/>
</dbReference>
<evidence type="ECO:0000313" key="7">
    <source>
        <dbReference type="Proteomes" id="UP000829476"/>
    </source>
</evidence>
<dbReference type="InterPro" id="IPR050553">
    <property type="entry name" value="Thioredoxin_ResA/DsbE_sf"/>
</dbReference>
<protein>
    <submittedName>
        <fullName evidence="6">AhpC/TSA family protein</fullName>
    </submittedName>
</protein>
<feature type="domain" description="Thioredoxin" evidence="5">
    <location>
        <begin position="227"/>
        <end position="366"/>
    </location>
</feature>
<dbReference type="InterPro" id="IPR013766">
    <property type="entry name" value="Thioredoxin_domain"/>
</dbReference>
<name>A0ABY3YLU1_9FLAO</name>
<gene>
    <name evidence="6" type="ORF">MQE36_00055</name>
</gene>
<dbReference type="EMBL" id="CP094326">
    <property type="protein sequence ID" value="UNY98764.1"/>
    <property type="molecule type" value="Genomic_DNA"/>
</dbReference>
<keyword evidence="7" id="KW-1185">Reference proteome</keyword>
<comment type="subcellular location">
    <subcellularLocation>
        <location evidence="1">Cell envelope</location>
    </subcellularLocation>
</comment>
<dbReference type="RefSeq" id="WP_242937170.1">
    <property type="nucleotide sequence ID" value="NZ_CP094326.1"/>
</dbReference>
<evidence type="ECO:0000259" key="5">
    <source>
        <dbReference type="PROSITE" id="PS51352"/>
    </source>
</evidence>
<keyword evidence="3" id="KW-1015">Disulfide bond</keyword>
<keyword evidence="2" id="KW-0201">Cytochrome c-type biogenesis</keyword>
<evidence type="ECO:0000256" key="4">
    <source>
        <dbReference type="ARBA" id="ARBA00023284"/>
    </source>
</evidence>